<keyword evidence="1" id="KW-0472">Membrane</keyword>
<name>A0A552FKR1_MICAE</name>
<comment type="caution">
    <text evidence="2">The sequence shown here is derived from an EMBL/GenBank/DDBJ whole genome shotgun (WGS) entry which is preliminary data.</text>
</comment>
<feature type="transmembrane region" description="Helical" evidence="1">
    <location>
        <begin position="36"/>
        <end position="57"/>
    </location>
</feature>
<sequence length="88" mass="9529">MGAGCGVWGVGCGVWWGFTDFEGVNYLGSAEKVFRWGLGVGGWGLGCGVWGVGFYRFSSGQLPNFQRKSPGIFPRSLPYLVLFEGKKV</sequence>
<keyword evidence="1" id="KW-1133">Transmembrane helix</keyword>
<dbReference type="Proteomes" id="UP000320293">
    <property type="component" value="Unassembled WGS sequence"/>
</dbReference>
<organism evidence="2 3">
    <name type="scientific">Microcystis aeruginosa Ma_QC_Ca_00000000_S207</name>
    <dbReference type="NCBI Taxonomy" id="2486251"/>
    <lineage>
        <taxon>Bacteria</taxon>
        <taxon>Bacillati</taxon>
        <taxon>Cyanobacteriota</taxon>
        <taxon>Cyanophyceae</taxon>
        <taxon>Oscillatoriophycideae</taxon>
        <taxon>Chroococcales</taxon>
        <taxon>Microcystaceae</taxon>
        <taxon>Microcystis</taxon>
    </lineage>
</organism>
<accession>A0A552FKR1</accession>
<dbReference type="AlphaFoldDB" id="A0A552FKR1"/>
<evidence type="ECO:0000313" key="2">
    <source>
        <dbReference type="EMBL" id="TRU47303.1"/>
    </source>
</evidence>
<gene>
    <name evidence="2" type="ORF">EWV91_11195</name>
</gene>
<evidence type="ECO:0000256" key="1">
    <source>
        <dbReference type="SAM" id="Phobius"/>
    </source>
</evidence>
<keyword evidence="1" id="KW-0812">Transmembrane</keyword>
<protein>
    <submittedName>
        <fullName evidence="2">Uncharacterized protein</fullName>
    </submittedName>
</protein>
<reference evidence="2 3" key="1">
    <citation type="submission" date="2019-01" db="EMBL/GenBank/DDBJ databases">
        <title>Coherence of Microcystis species and biogeography revealed through population genomics.</title>
        <authorList>
            <person name="Perez-Carrascal O.M."/>
            <person name="Terrat Y."/>
            <person name="Giani A."/>
            <person name="Fortin N."/>
            <person name="Tromas N."/>
            <person name="Shapiro B.J."/>
        </authorList>
    </citation>
    <scope>NUCLEOTIDE SEQUENCE [LARGE SCALE GENOMIC DNA]</scope>
    <source>
        <strain evidence="2">Ma_QC_Ca_00000000_S207</strain>
    </source>
</reference>
<evidence type="ECO:0000313" key="3">
    <source>
        <dbReference type="Proteomes" id="UP000320293"/>
    </source>
</evidence>
<dbReference type="EMBL" id="SFBF01000214">
    <property type="protein sequence ID" value="TRU47303.1"/>
    <property type="molecule type" value="Genomic_DNA"/>
</dbReference>
<proteinExistence type="predicted"/>